<dbReference type="Proteomes" id="UP000291116">
    <property type="component" value="Unassembled WGS sequence"/>
</dbReference>
<evidence type="ECO:0000313" key="2">
    <source>
        <dbReference type="Proteomes" id="UP000291116"/>
    </source>
</evidence>
<name>A0A448ZMP0_9STRA</name>
<sequence length="104" mass="12247">MAMGHKLEPRKRKTWDNQWLRNVERCCKHAQNSLADRLELWIRFVDVDHQIHEDTVPRSLIPLLPFGAFGLLNVPHHSPDSASKDLVQHRQALNLDLFRVRPRI</sequence>
<keyword evidence="2" id="KW-1185">Reference proteome</keyword>
<reference evidence="1 2" key="1">
    <citation type="submission" date="2019-01" db="EMBL/GenBank/DDBJ databases">
        <authorList>
            <person name="Ferrante I. M."/>
        </authorList>
    </citation>
    <scope>NUCLEOTIDE SEQUENCE [LARGE SCALE GENOMIC DNA]</scope>
    <source>
        <strain evidence="1 2">B856</strain>
    </source>
</reference>
<gene>
    <name evidence="1" type="ORF">PSNMU_V1.4_AUG-EV-PASAV3_0103130</name>
</gene>
<dbReference type="AlphaFoldDB" id="A0A448ZMP0"/>
<organism evidence="1 2">
    <name type="scientific">Pseudo-nitzschia multistriata</name>
    <dbReference type="NCBI Taxonomy" id="183589"/>
    <lineage>
        <taxon>Eukaryota</taxon>
        <taxon>Sar</taxon>
        <taxon>Stramenopiles</taxon>
        <taxon>Ochrophyta</taxon>
        <taxon>Bacillariophyta</taxon>
        <taxon>Bacillariophyceae</taxon>
        <taxon>Bacillariophycidae</taxon>
        <taxon>Bacillariales</taxon>
        <taxon>Bacillariaceae</taxon>
        <taxon>Pseudo-nitzschia</taxon>
    </lineage>
</organism>
<protein>
    <submittedName>
        <fullName evidence="1">Uncharacterized protein</fullName>
    </submittedName>
</protein>
<dbReference type="EMBL" id="CAACVS010000531">
    <property type="protein sequence ID" value="VEU43263.1"/>
    <property type="molecule type" value="Genomic_DNA"/>
</dbReference>
<accession>A0A448ZMP0</accession>
<evidence type="ECO:0000313" key="1">
    <source>
        <dbReference type="EMBL" id="VEU43263.1"/>
    </source>
</evidence>
<proteinExistence type="predicted"/>